<evidence type="ECO:0000256" key="9">
    <source>
        <dbReference type="SAM" id="MobiDB-lite"/>
    </source>
</evidence>
<evidence type="ECO:0000256" key="8">
    <source>
        <dbReference type="ARBA" id="ARBA00048679"/>
    </source>
</evidence>
<evidence type="ECO:0000256" key="4">
    <source>
        <dbReference type="ARBA" id="ARBA00022741"/>
    </source>
</evidence>
<proteinExistence type="predicted"/>
<feature type="domain" description="Protein kinase" evidence="10">
    <location>
        <begin position="12"/>
        <end position="283"/>
    </location>
</feature>
<comment type="catalytic activity">
    <reaction evidence="7">
        <text>L-threonyl-[protein] + ATP = O-phospho-L-threonyl-[protein] + ADP + H(+)</text>
        <dbReference type="Rhea" id="RHEA:46608"/>
        <dbReference type="Rhea" id="RHEA-COMP:11060"/>
        <dbReference type="Rhea" id="RHEA-COMP:11605"/>
        <dbReference type="ChEBI" id="CHEBI:15378"/>
        <dbReference type="ChEBI" id="CHEBI:30013"/>
        <dbReference type="ChEBI" id="CHEBI:30616"/>
        <dbReference type="ChEBI" id="CHEBI:61977"/>
        <dbReference type="ChEBI" id="CHEBI:456216"/>
        <dbReference type="EC" id="2.7.11.1"/>
    </reaction>
</comment>
<name>A0A378SWB1_9MYCO</name>
<dbReference type="Proteomes" id="UP000254291">
    <property type="component" value="Unassembled WGS sequence"/>
</dbReference>
<reference evidence="11 12" key="1">
    <citation type="submission" date="2018-06" db="EMBL/GenBank/DDBJ databases">
        <authorList>
            <consortium name="Pathogen Informatics"/>
            <person name="Doyle S."/>
        </authorList>
    </citation>
    <scope>NUCLEOTIDE SEQUENCE [LARGE SCALE GENOMIC DNA]</scope>
    <source>
        <strain evidence="11 12">NCTC10742</strain>
    </source>
</reference>
<evidence type="ECO:0000256" key="7">
    <source>
        <dbReference type="ARBA" id="ARBA00047899"/>
    </source>
</evidence>
<dbReference type="PANTHER" id="PTHR43289:SF6">
    <property type="entry name" value="SERINE_THREONINE-PROTEIN KINASE NEKL-3"/>
    <property type="match status" value="1"/>
</dbReference>
<dbReference type="GO" id="GO:0080090">
    <property type="term" value="P:regulation of primary metabolic process"/>
    <property type="evidence" value="ECO:0007669"/>
    <property type="project" value="UniProtKB-ARBA"/>
</dbReference>
<evidence type="ECO:0000313" key="12">
    <source>
        <dbReference type="Proteomes" id="UP000254291"/>
    </source>
</evidence>
<evidence type="ECO:0000259" key="10">
    <source>
        <dbReference type="PROSITE" id="PS50011"/>
    </source>
</evidence>
<sequence length="528" mass="55555">MPIAEGAVFAGYTIQRLLGSGGMGEVYLVQHPRLPRQEALKILPASVSADPDYRQRFAREADIAASLWHPHIVAVHDRGEHDGQLWITMDYVEGTDAARLMRERYPHGMPPRDVVEIVAAVADALDYAHERFLLHRDVKPANILLSDLRHGERRIVLADFGIARGVDDSNGLTATNMTVGSVAYAAPEQLTGKALDGRADQYALAATAFHLFTGTVPYGNSNPAVVIGNHLSSPPPLLSQLRDDLGQMDSALATAMAKEPHHRFETCRDFAAALAGRSSSPAVSGHAVGPYDFTQLAPRPAPVPPEAPTQLRQVPTPSSTGGVQQRRTGLVVAAAVAALLVVGGVAFMGAKLAQSPTPQPPAASPTLTRPAWPETVEPPRTVTKTAPPVTVTQPGSPPPAAPSAPRAPAPAPRAPSASSGDLGLIRPMSRPSCNGQGIVVLGSVTTPGQYAAGVQRLLAAHPGASYLRTDQTCPSLRAATAEGNPIYAVYRPAGTTIIEVCAAVRAAGGEAYGKWLDYTTDPSFQIPC</sequence>
<dbReference type="InterPro" id="IPR008271">
    <property type="entry name" value="Ser/Thr_kinase_AS"/>
</dbReference>
<dbReference type="FunFam" id="3.30.200.20:FF:000035">
    <property type="entry name" value="Serine/threonine protein kinase Stk1"/>
    <property type="match status" value="1"/>
</dbReference>
<dbReference type="SMART" id="SM00220">
    <property type="entry name" value="S_TKc"/>
    <property type="match status" value="1"/>
</dbReference>
<dbReference type="RefSeq" id="WP_115328690.1">
    <property type="nucleotide sequence ID" value="NZ_JACKST010000080.1"/>
</dbReference>
<feature type="region of interest" description="Disordered" evidence="9">
    <location>
        <begin position="353"/>
        <end position="424"/>
    </location>
</feature>
<dbReference type="Gene3D" id="3.30.200.20">
    <property type="entry name" value="Phosphorylase Kinase, domain 1"/>
    <property type="match status" value="1"/>
</dbReference>
<evidence type="ECO:0000256" key="5">
    <source>
        <dbReference type="ARBA" id="ARBA00022777"/>
    </source>
</evidence>
<dbReference type="PROSITE" id="PS50011">
    <property type="entry name" value="PROTEIN_KINASE_DOM"/>
    <property type="match status" value="1"/>
</dbReference>
<dbReference type="GO" id="GO:0106310">
    <property type="term" value="F:protein serine kinase activity"/>
    <property type="evidence" value="ECO:0007669"/>
    <property type="project" value="RHEA"/>
</dbReference>
<evidence type="ECO:0000256" key="2">
    <source>
        <dbReference type="ARBA" id="ARBA00022527"/>
    </source>
</evidence>
<dbReference type="PROSITE" id="PS00108">
    <property type="entry name" value="PROTEIN_KINASE_ST"/>
    <property type="match status" value="1"/>
</dbReference>
<keyword evidence="3 11" id="KW-0808">Transferase</keyword>
<dbReference type="GO" id="GO:0004674">
    <property type="term" value="F:protein serine/threonine kinase activity"/>
    <property type="evidence" value="ECO:0007669"/>
    <property type="project" value="UniProtKB-KW"/>
</dbReference>
<comment type="catalytic activity">
    <reaction evidence="8">
        <text>L-seryl-[protein] + ATP = O-phospho-L-seryl-[protein] + ADP + H(+)</text>
        <dbReference type="Rhea" id="RHEA:17989"/>
        <dbReference type="Rhea" id="RHEA-COMP:9863"/>
        <dbReference type="Rhea" id="RHEA-COMP:11604"/>
        <dbReference type="ChEBI" id="CHEBI:15378"/>
        <dbReference type="ChEBI" id="CHEBI:29999"/>
        <dbReference type="ChEBI" id="CHEBI:30616"/>
        <dbReference type="ChEBI" id="CHEBI:83421"/>
        <dbReference type="ChEBI" id="CHEBI:456216"/>
        <dbReference type="EC" id="2.7.11.1"/>
    </reaction>
</comment>
<dbReference type="InterPro" id="IPR000719">
    <property type="entry name" value="Prot_kinase_dom"/>
</dbReference>
<feature type="compositionally biased region" description="Low complexity" evidence="9">
    <location>
        <begin position="378"/>
        <end position="394"/>
    </location>
</feature>
<dbReference type="AlphaFoldDB" id="A0A378SWB1"/>
<evidence type="ECO:0000256" key="6">
    <source>
        <dbReference type="ARBA" id="ARBA00022840"/>
    </source>
</evidence>
<feature type="region of interest" description="Disordered" evidence="9">
    <location>
        <begin position="299"/>
        <end position="325"/>
    </location>
</feature>
<dbReference type="Pfam" id="PF00069">
    <property type="entry name" value="Pkinase"/>
    <property type="match status" value="1"/>
</dbReference>
<evidence type="ECO:0000256" key="1">
    <source>
        <dbReference type="ARBA" id="ARBA00012513"/>
    </source>
</evidence>
<dbReference type="EC" id="2.7.11.1" evidence="1"/>
<dbReference type="GO" id="GO:0005524">
    <property type="term" value="F:ATP binding"/>
    <property type="evidence" value="ECO:0007669"/>
    <property type="project" value="UniProtKB-KW"/>
</dbReference>
<dbReference type="InterPro" id="IPR011009">
    <property type="entry name" value="Kinase-like_dom_sf"/>
</dbReference>
<evidence type="ECO:0000313" key="11">
    <source>
        <dbReference type="EMBL" id="STZ46378.1"/>
    </source>
</evidence>
<keyword evidence="4" id="KW-0547">Nucleotide-binding</keyword>
<gene>
    <name evidence="11" type="primary">pknF_4</name>
    <name evidence="11" type="ORF">NCTC10742_05649</name>
</gene>
<dbReference type="CDD" id="cd14014">
    <property type="entry name" value="STKc_PknB_like"/>
    <property type="match status" value="1"/>
</dbReference>
<keyword evidence="2" id="KW-0723">Serine/threonine-protein kinase</keyword>
<feature type="compositionally biased region" description="Pro residues" evidence="9">
    <location>
        <begin position="395"/>
        <end position="413"/>
    </location>
</feature>
<dbReference type="EMBL" id="UGQM01000001">
    <property type="protein sequence ID" value="STZ46378.1"/>
    <property type="molecule type" value="Genomic_DNA"/>
</dbReference>
<dbReference type="Gene3D" id="1.10.510.10">
    <property type="entry name" value="Transferase(Phosphotransferase) domain 1"/>
    <property type="match status" value="1"/>
</dbReference>
<keyword evidence="6" id="KW-0067">ATP-binding</keyword>
<accession>A0A378SWB1</accession>
<protein>
    <recommendedName>
        <fullName evidence="1">non-specific serine/threonine protein kinase</fullName>
        <ecNumber evidence="1">2.7.11.1</ecNumber>
    </recommendedName>
</protein>
<dbReference type="PANTHER" id="PTHR43289">
    <property type="entry name" value="MITOGEN-ACTIVATED PROTEIN KINASE KINASE KINASE 20-RELATED"/>
    <property type="match status" value="1"/>
</dbReference>
<organism evidence="11 12">
    <name type="scientific">Mycolicibacterium gilvum</name>
    <dbReference type="NCBI Taxonomy" id="1804"/>
    <lineage>
        <taxon>Bacteria</taxon>
        <taxon>Bacillati</taxon>
        <taxon>Actinomycetota</taxon>
        <taxon>Actinomycetes</taxon>
        <taxon>Mycobacteriales</taxon>
        <taxon>Mycobacteriaceae</taxon>
        <taxon>Mycolicibacterium</taxon>
    </lineage>
</organism>
<evidence type="ECO:0000256" key="3">
    <source>
        <dbReference type="ARBA" id="ARBA00022679"/>
    </source>
</evidence>
<feature type="compositionally biased region" description="Polar residues" evidence="9">
    <location>
        <begin position="310"/>
        <end position="325"/>
    </location>
</feature>
<keyword evidence="5 11" id="KW-0418">Kinase</keyword>
<dbReference type="SUPFAM" id="SSF56112">
    <property type="entry name" value="Protein kinase-like (PK-like)"/>
    <property type="match status" value="1"/>
</dbReference>